<organism evidence="16 17">
    <name type="scientific">Neolamprologus brichardi</name>
    <name type="common">Fairy cichlid</name>
    <name type="synonym">Lamprologus brichardi</name>
    <dbReference type="NCBI Taxonomy" id="32507"/>
    <lineage>
        <taxon>Eukaryota</taxon>
        <taxon>Metazoa</taxon>
        <taxon>Chordata</taxon>
        <taxon>Craniata</taxon>
        <taxon>Vertebrata</taxon>
        <taxon>Euteleostomi</taxon>
        <taxon>Actinopterygii</taxon>
        <taxon>Neopterygii</taxon>
        <taxon>Teleostei</taxon>
        <taxon>Neoteleostei</taxon>
        <taxon>Acanthomorphata</taxon>
        <taxon>Ovalentaria</taxon>
        <taxon>Cichlomorphae</taxon>
        <taxon>Cichliformes</taxon>
        <taxon>Cichlidae</taxon>
        <taxon>African cichlids</taxon>
        <taxon>Pseudocrenilabrinae</taxon>
        <taxon>Lamprologini</taxon>
        <taxon>Neolamprologus</taxon>
    </lineage>
</organism>
<reference evidence="16" key="2">
    <citation type="submission" date="2025-09" db="UniProtKB">
        <authorList>
            <consortium name="Ensembl"/>
        </authorList>
    </citation>
    <scope>IDENTIFICATION</scope>
</reference>
<dbReference type="AlphaFoldDB" id="A0A3Q4GVD2"/>
<feature type="domain" description="ELM2" evidence="14">
    <location>
        <begin position="149"/>
        <end position="254"/>
    </location>
</feature>
<evidence type="ECO:0000256" key="2">
    <source>
        <dbReference type="ARBA" id="ARBA00022499"/>
    </source>
</evidence>
<dbReference type="Pfam" id="PF01426">
    <property type="entry name" value="BAH"/>
    <property type="match status" value="1"/>
</dbReference>
<dbReference type="GeneTree" id="ENSGT01030000234573"/>
<dbReference type="InterPro" id="IPR040138">
    <property type="entry name" value="MIER/MTA"/>
</dbReference>
<dbReference type="GO" id="GO:0003714">
    <property type="term" value="F:transcription corepressor activity"/>
    <property type="evidence" value="ECO:0007669"/>
    <property type="project" value="TreeGrafter"/>
</dbReference>
<dbReference type="InterPro" id="IPR000949">
    <property type="entry name" value="ELM2_dom"/>
</dbReference>
<dbReference type="SMART" id="SM00439">
    <property type="entry name" value="BAH"/>
    <property type="match status" value="1"/>
</dbReference>
<evidence type="ECO:0000256" key="11">
    <source>
        <dbReference type="ARBA" id="ARBA00093454"/>
    </source>
</evidence>
<dbReference type="InterPro" id="IPR035170">
    <property type="entry name" value="MTA1_R1"/>
</dbReference>
<evidence type="ECO:0000256" key="9">
    <source>
        <dbReference type="ARBA" id="ARBA00023125"/>
    </source>
</evidence>
<evidence type="ECO:0000256" key="8">
    <source>
        <dbReference type="ARBA" id="ARBA00022990"/>
    </source>
</evidence>
<dbReference type="PANTHER" id="PTHR10865">
    <property type="entry name" value="METASTASIS-ASSOCIATED PROTEIN AND MESODERM INDUCTION EARLY RESPONSE PROTEIN"/>
    <property type="match status" value="1"/>
</dbReference>
<dbReference type="GO" id="GO:0006302">
    <property type="term" value="P:double-strand break repair"/>
    <property type="evidence" value="ECO:0007669"/>
    <property type="project" value="TreeGrafter"/>
</dbReference>
<dbReference type="Gene3D" id="2.30.30.490">
    <property type="match status" value="1"/>
</dbReference>
<dbReference type="GO" id="GO:0042826">
    <property type="term" value="F:histone deacetylase binding"/>
    <property type="evidence" value="ECO:0007669"/>
    <property type="project" value="TreeGrafter"/>
</dbReference>
<dbReference type="Bgee" id="ENSNBRG00000010672">
    <property type="expression patterns" value="Expressed in brain and 4 other cell types or tissues"/>
</dbReference>
<feature type="domain" description="BAH" evidence="13">
    <location>
        <begin position="4"/>
        <end position="148"/>
    </location>
</feature>
<dbReference type="GO" id="GO:0008270">
    <property type="term" value="F:zinc ion binding"/>
    <property type="evidence" value="ECO:0007669"/>
    <property type="project" value="UniProtKB-KW"/>
</dbReference>
<dbReference type="InterPro" id="IPR009057">
    <property type="entry name" value="Homeodomain-like_sf"/>
</dbReference>
<dbReference type="PANTHER" id="PTHR10865:SF5">
    <property type="entry name" value="METASTASIS-ASSOCIATED PROTEIN MTA1"/>
    <property type="match status" value="1"/>
</dbReference>
<feature type="region of interest" description="Disordered" evidence="12">
    <location>
        <begin position="482"/>
        <end position="522"/>
    </location>
</feature>
<keyword evidence="3" id="KW-0597">Phosphoprotein</keyword>
<feature type="domain" description="SANT" evidence="15">
    <location>
        <begin position="261"/>
        <end position="298"/>
    </location>
</feature>
<evidence type="ECO:0000259" key="13">
    <source>
        <dbReference type="PROSITE" id="PS51038"/>
    </source>
</evidence>
<evidence type="ECO:0000256" key="1">
    <source>
        <dbReference type="ARBA" id="ARBA00004123"/>
    </source>
</evidence>
<proteinExistence type="inferred from homology"/>
<name>A0A3Q4GVD2_NEOBR</name>
<dbReference type="InterPro" id="IPR017884">
    <property type="entry name" value="SANT_dom"/>
</dbReference>
<dbReference type="PROSITE" id="PS51293">
    <property type="entry name" value="SANT"/>
    <property type="match status" value="1"/>
</dbReference>
<dbReference type="SUPFAM" id="SSF46689">
    <property type="entry name" value="Homeodomain-like"/>
    <property type="match status" value="1"/>
</dbReference>
<evidence type="ECO:0000256" key="6">
    <source>
        <dbReference type="ARBA" id="ARBA00022833"/>
    </source>
</evidence>
<keyword evidence="6" id="KW-0862">Zinc</keyword>
<comment type="subcellular location">
    <subcellularLocation>
        <location evidence="1">Nucleus</location>
    </subcellularLocation>
</comment>
<dbReference type="GO" id="GO:0003713">
    <property type="term" value="F:transcription coactivator activity"/>
    <property type="evidence" value="ECO:0007669"/>
    <property type="project" value="TreeGrafter"/>
</dbReference>
<dbReference type="PROSITE" id="PS51038">
    <property type="entry name" value="BAH"/>
    <property type="match status" value="1"/>
</dbReference>
<dbReference type="FunFam" id="1.10.10.60:FF:000012">
    <property type="entry name" value="Metastasis-associated 1 family, member 3"/>
    <property type="match status" value="1"/>
</dbReference>
<evidence type="ECO:0000256" key="7">
    <source>
        <dbReference type="ARBA" id="ARBA00022843"/>
    </source>
</evidence>
<feature type="compositionally biased region" description="Polar residues" evidence="12">
    <location>
        <begin position="497"/>
        <end position="518"/>
    </location>
</feature>
<evidence type="ECO:0000256" key="3">
    <source>
        <dbReference type="ARBA" id="ARBA00022553"/>
    </source>
</evidence>
<dbReference type="Proteomes" id="UP000261580">
    <property type="component" value="Unassembled WGS sequence"/>
</dbReference>
<dbReference type="CDD" id="cd04709">
    <property type="entry name" value="BAH_MTA"/>
    <property type="match status" value="1"/>
</dbReference>
<dbReference type="Gene3D" id="1.10.10.60">
    <property type="entry name" value="Homeodomain-like"/>
    <property type="match status" value="1"/>
</dbReference>
<dbReference type="GO" id="GO:0003682">
    <property type="term" value="F:chromatin binding"/>
    <property type="evidence" value="ECO:0007669"/>
    <property type="project" value="InterPro"/>
</dbReference>
<dbReference type="PROSITE" id="PS51156">
    <property type="entry name" value="ELM2"/>
    <property type="match status" value="1"/>
</dbReference>
<keyword evidence="8" id="KW-0007">Acetylation</keyword>
<evidence type="ECO:0000256" key="10">
    <source>
        <dbReference type="ARBA" id="ARBA00023242"/>
    </source>
</evidence>
<dbReference type="GO" id="GO:0000122">
    <property type="term" value="P:negative regulation of transcription by RNA polymerase II"/>
    <property type="evidence" value="ECO:0007669"/>
    <property type="project" value="TreeGrafter"/>
</dbReference>
<evidence type="ECO:0000259" key="14">
    <source>
        <dbReference type="PROSITE" id="PS51156"/>
    </source>
</evidence>
<dbReference type="FunFam" id="2.30.30.490:FF:000001">
    <property type="entry name" value="Metastasis-associated 1 family, member 3"/>
    <property type="match status" value="1"/>
</dbReference>
<dbReference type="Pfam" id="PF17226">
    <property type="entry name" value="MTA_R1"/>
    <property type="match status" value="1"/>
</dbReference>
<keyword evidence="7" id="KW-0832">Ubl conjugation</keyword>
<protein>
    <submittedName>
        <fullName evidence="16">Metastasis associated 1</fullName>
    </submittedName>
</protein>
<dbReference type="Gene3D" id="4.10.1240.50">
    <property type="match status" value="1"/>
</dbReference>
<keyword evidence="2" id="KW-1017">Isopeptide bond</keyword>
<keyword evidence="9" id="KW-0238">DNA-binding</keyword>
<dbReference type="FunFam" id="4.10.1240.50:FF:000001">
    <property type="entry name" value="Metastasis-associated 1 family, member 3"/>
    <property type="match status" value="1"/>
</dbReference>
<dbReference type="GO" id="GO:0043565">
    <property type="term" value="F:sequence-specific DNA binding"/>
    <property type="evidence" value="ECO:0007669"/>
    <property type="project" value="InterPro"/>
</dbReference>
<evidence type="ECO:0000256" key="4">
    <source>
        <dbReference type="ARBA" id="ARBA00022723"/>
    </source>
</evidence>
<dbReference type="InterPro" id="IPR000679">
    <property type="entry name" value="Znf_GATA"/>
</dbReference>
<comment type="similarity">
    <text evidence="11">Belongs to the metastasis-associated protein family.</text>
</comment>
<keyword evidence="5" id="KW-0863">Zinc-finger</keyword>
<evidence type="ECO:0000256" key="12">
    <source>
        <dbReference type="SAM" id="MobiDB-lite"/>
    </source>
</evidence>
<dbReference type="Pfam" id="PF00320">
    <property type="entry name" value="GATA"/>
    <property type="match status" value="1"/>
</dbReference>
<dbReference type="Ensembl" id="ENSNBRT00000014321.1">
    <property type="protein sequence ID" value="ENSNBRP00000013940.1"/>
    <property type="gene ID" value="ENSNBRG00000010672.1"/>
</dbReference>
<sequence>MMPNNFRVKNGISSILNSSSNPLLIRRIEELNKTANGNVEAKVVCFYRRRDISSTLIALADKHARELEEEMENPEMRDLPEKQKHQLRHRELFLSRQLESLPATHIRGKCCVTLLNETEALKSYLDREDAFFYSLVYDPQQKTLLADKGEIRVGNKYQADITDLLKEGTLCLKFLAIMVFCWDPGTISIVSHVSHRSVGTFARALDCSSSVRQPSLHMSAAAASRDITLFHAMDTLHATGYDMTRAIAALVPQGGPVLCRDEMEEWSASEANLFEEALEKYGKDFTDIQQDFVSGKTVGFDFRKHAFVLLGTAGTAVPGPPGSVPTPGLGRACESCYTSSSYQWYSWGPPNMQCRLCASCWTYWKKYGGLKMPTRLDGERPGPNRNNMSPHGLPLRHSGSPKFAVKTRQAFYLQTTSLTRMARRTCQDIIRPRYMARHPYLPVNTAAIKAECALRLPDRPKKPLPLKPVERKPLESVVRYLEAHPRPSKPNPPTRGGSISTGSLTPIKSSPILNNGSPTILGKRTYEQHNGLDGAKSKVLAPQWDIMAKRVSEAVRPSSSLQDEVHELD</sequence>
<keyword evidence="17" id="KW-1185">Reference proteome</keyword>
<reference evidence="16" key="1">
    <citation type="submission" date="2025-08" db="UniProtKB">
        <authorList>
            <consortium name="Ensembl"/>
        </authorList>
    </citation>
    <scope>IDENTIFICATION</scope>
</reference>
<keyword evidence="4" id="KW-0479">Metal-binding</keyword>
<dbReference type="GO" id="GO:0016581">
    <property type="term" value="C:NuRD complex"/>
    <property type="evidence" value="ECO:0007669"/>
    <property type="project" value="TreeGrafter"/>
</dbReference>
<evidence type="ECO:0000313" key="17">
    <source>
        <dbReference type="Proteomes" id="UP000261580"/>
    </source>
</evidence>
<dbReference type="InterPro" id="IPR043151">
    <property type="entry name" value="BAH_sf"/>
</dbReference>
<dbReference type="GO" id="GO:0010212">
    <property type="term" value="P:response to ionizing radiation"/>
    <property type="evidence" value="ECO:0007669"/>
    <property type="project" value="TreeGrafter"/>
</dbReference>
<accession>A0A3Q4GVD2</accession>
<evidence type="ECO:0000256" key="5">
    <source>
        <dbReference type="ARBA" id="ARBA00022771"/>
    </source>
</evidence>
<dbReference type="CDD" id="cd00202">
    <property type="entry name" value="ZnF_GATA"/>
    <property type="match status" value="1"/>
</dbReference>
<evidence type="ECO:0000313" key="16">
    <source>
        <dbReference type="Ensembl" id="ENSNBRP00000013940.1"/>
    </source>
</evidence>
<keyword evidence="10" id="KW-0539">Nucleus</keyword>
<dbReference type="InterPro" id="IPR001025">
    <property type="entry name" value="BAH_dom"/>
</dbReference>
<evidence type="ECO:0000259" key="15">
    <source>
        <dbReference type="PROSITE" id="PS51293"/>
    </source>
</evidence>
<dbReference type="SMART" id="SM00401">
    <property type="entry name" value="ZnF_GATA"/>
    <property type="match status" value="1"/>
</dbReference>